<name>A0ABP0GVV3_CLALP</name>
<evidence type="ECO:0000313" key="3">
    <source>
        <dbReference type="Proteomes" id="UP001642483"/>
    </source>
</evidence>
<dbReference type="EMBL" id="CAWYQH010000152">
    <property type="protein sequence ID" value="CAK8695859.1"/>
    <property type="molecule type" value="Genomic_DNA"/>
</dbReference>
<gene>
    <name evidence="2" type="ORF">CVLEPA_LOCUS29074</name>
</gene>
<evidence type="ECO:0000256" key="1">
    <source>
        <dbReference type="SAM" id="SignalP"/>
    </source>
</evidence>
<feature type="signal peptide" evidence="1">
    <location>
        <begin position="1"/>
        <end position="21"/>
    </location>
</feature>
<keyword evidence="1" id="KW-0732">Signal</keyword>
<protein>
    <submittedName>
        <fullName evidence="2">Uncharacterized protein</fullName>
    </submittedName>
</protein>
<evidence type="ECO:0000313" key="2">
    <source>
        <dbReference type="EMBL" id="CAK8695859.1"/>
    </source>
</evidence>
<reference evidence="2 3" key="1">
    <citation type="submission" date="2024-02" db="EMBL/GenBank/DDBJ databases">
        <authorList>
            <person name="Daric V."/>
            <person name="Darras S."/>
        </authorList>
    </citation>
    <scope>NUCLEOTIDE SEQUENCE [LARGE SCALE GENOMIC DNA]</scope>
</reference>
<sequence length="54" mass="6141">MNKLLFFVGLLLLLSFTEVSSFNGGLRGKLRPGYDLKERINTGKLYVLLCTLFM</sequence>
<comment type="caution">
    <text evidence="2">The sequence shown here is derived from an EMBL/GenBank/DDBJ whole genome shotgun (WGS) entry which is preliminary data.</text>
</comment>
<accession>A0ABP0GVV3</accession>
<proteinExistence type="predicted"/>
<feature type="chain" id="PRO_5045831771" evidence="1">
    <location>
        <begin position="22"/>
        <end position="54"/>
    </location>
</feature>
<organism evidence="2 3">
    <name type="scientific">Clavelina lepadiformis</name>
    <name type="common">Light-bulb sea squirt</name>
    <name type="synonym">Ascidia lepadiformis</name>
    <dbReference type="NCBI Taxonomy" id="159417"/>
    <lineage>
        <taxon>Eukaryota</taxon>
        <taxon>Metazoa</taxon>
        <taxon>Chordata</taxon>
        <taxon>Tunicata</taxon>
        <taxon>Ascidiacea</taxon>
        <taxon>Aplousobranchia</taxon>
        <taxon>Clavelinidae</taxon>
        <taxon>Clavelina</taxon>
    </lineage>
</organism>
<dbReference type="Proteomes" id="UP001642483">
    <property type="component" value="Unassembled WGS sequence"/>
</dbReference>
<keyword evidence="3" id="KW-1185">Reference proteome</keyword>